<gene>
    <name evidence="3" type="ORF">TSOC_002271</name>
</gene>
<evidence type="ECO:0000313" key="4">
    <source>
        <dbReference type="Proteomes" id="UP000236333"/>
    </source>
</evidence>
<proteinExistence type="predicted"/>
<sequence>MHRHEDAGSRIWGGANGDAAPPQPASIQALLEVLLKAQHDLPRLLDGFKWSYDKGDLNHWVPLLNLFDDVLEEAIKDRPDLTLADVPGPEHSAGPFPAATVLAVLRTTTVILDNCSNKHLYQSHDSGLSPSSDALCSLPGMLVALCLNTAGLAAVREQRVLEALLPIFTGRRYTKALAGDAAVMIGAGLEELFRLLASEAFEPHLPQRQRAFTPSLRSEGVDVVVNLVRAICVLGGDEAQTQVARQQTAAAQEAAAKAAAATAAAAAEAAAAAAAAGAPGAAAAEGASGAAEAAGGAAEPMETDGSPADAADAAAATDAQGAVAAVPTAAADAAPPASEPADTVVPDADATPGAEADAGGAAQAMELDAAEGAAAAAADAPAAAAAPAATAAAGSGEPVPYDFSAILAEAEGVKDGDTFLTEALSNVTRMLEGLVTHPETGRLLVERGLVPLLLQLYHLPRLSFTFAFSSSSHPLLSVARALAPNHASIVSDRTVEALAAVLPAALARVHALGTGACVPAMSAAERAQYLKSVASAAGLITVASVVARTSNAMLQQLSMVPERRVGAGGGAGAAAAAAGGGGGAEAGEAGAGGSGGAAAGEAEAEAVREPVLVTMGRFERALMAQADVADAWAMQRAEAEKASGADAAASASTGQADGPAAMATDAPAAPPSDTAAPTATVAAAAAADGEDLIVPDADGGVAAAAAAAGDLAAIAGAAAAAAAASGAAGATAVPPKSRRTPEELSHDVLHHSLLAIRTFYVAVAKAIHTTSRRNGREEAAALPSLGMRGAALCLAVNVKGMLDQELPYTPYTPAAAAPPGVAVAAVAAAGGSEGGGGGEAKAEAEGPDAMAVDVAPPALPPNRRAVHLSRLADVVFHLLLDSRRRSCHVLLLNYFVGIGGLDSFSRRFEQAAANMWSVLEAQAAAKAATATQQQQQAAVAAAVPQPDGGVESGAMAAEPAAAPAVADAAMAEGAAAEPDAAAAPAAAGAGGAARAPGGAAAVDAARAAGGGSSTSTVSAAVRKDPVAVAEKCLASYLAVPAAVLPAALTDALSAWRPCGLLGDDEQSRGMRLCTVLLQQLQAHGDKWCPPLRLSAAPTDELLPSPSSATQAVLQLLARLTRRHANAAAASCDT</sequence>
<dbReference type="EMBL" id="PGGS01000042">
    <property type="protein sequence ID" value="PNH10945.1"/>
    <property type="molecule type" value="Genomic_DNA"/>
</dbReference>
<feature type="region of interest" description="Disordered" evidence="1">
    <location>
        <begin position="644"/>
        <end position="677"/>
    </location>
</feature>
<evidence type="ECO:0000313" key="3">
    <source>
        <dbReference type="EMBL" id="PNH10945.1"/>
    </source>
</evidence>
<feature type="region of interest" description="Disordered" evidence="1">
    <location>
        <begin position="1"/>
        <end position="20"/>
    </location>
</feature>
<name>A0A2J8AEJ5_9CHLO</name>
<feature type="region of interest" description="Disordered" evidence="1">
    <location>
        <begin position="293"/>
        <end position="360"/>
    </location>
</feature>
<dbReference type="InterPro" id="IPR010314">
    <property type="entry name" value="E3_Ub_ligase_DUF913"/>
</dbReference>
<comment type="caution">
    <text evidence="3">The sequence shown here is derived from an EMBL/GenBank/DDBJ whole genome shotgun (WGS) entry which is preliminary data.</text>
</comment>
<accession>A0A2J8AEJ5</accession>
<reference evidence="3 4" key="1">
    <citation type="journal article" date="2017" name="Mol. Biol. Evol.">
        <title>The 4-celled Tetrabaena socialis nuclear genome reveals the essential components for genetic control of cell number at the origin of multicellularity in the volvocine lineage.</title>
        <authorList>
            <person name="Featherston J."/>
            <person name="Arakaki Y."/>
            <person name="Hanschen E.R."/>
            <person name="Ferris P.J."/>
            <person name="Michod R.E."/>
            <person name="Olson B.J.S.C."/>
            <person name="Nozaki H."/>
            <person name="Durand P.M."/>
        </authorList>
    </citation>
    <scope>NUCLEOTIDE SEQUENCE [LARGE SCALE GENOMIC DNA]</scope>
    <source>
        <strain evidence="3 4">NIES-571</strain>
    </source>
</reference>
<dbReference type="AlphaFoldDB" id="A0A2J8AEJ5"/>
<feature type="region of interest" description="Disordered" evidence="1">
    <location>
        <begin position="577"/>
        <end position="597"/>
    </location>
</feature>
<evidence type="ECO:0000259" key="2">
    <source>
        <dbReference type="Pfam" id="PF06025"/>
    </source>
</evidence>
<evidence type="ECO:0000256" key="1">
    <source>
        <dbReference type="SAM" id="MobiDB-lite"/>
    </source>
</evidence>
<organism evidence="3 4">
    <name type="scientific">Tetrabaena socialis</name>
    <dbReference type="NCBI Taxonomy" id="47790"/>
    <lineage>
        <taxon>Eukaryota</taxon>
        <taxon>Viridiplantae</taxon>
        <taxon>Chlorophyta</taxon>
        <taxon>core chlorophytes</taxon>
        <taxon>Chlorophyceae</taxon>
        <taxon>CS clade</taxon>
        <taxon>Chlamydomonadales</taxon>
        <taxon>Tetrabaenaceae</taxon>
        <taxon>Tetrabaena</taxon>
    </lineage>
</organism>
<dbReference type="OrthoDB" id="8068875at2759"/>
<dbReference type="Proteomes" id="UP000236333">
    <property type="component" value="Unassembled WGS sequence"/>
</dbReference>
<keyword evidence="4" id="KW-1185">Reference proteome</keyword>
<protein>
    <submittedName>
        <fullName evidence="3">E3 ubiquitin-protein ligase</fullName>
    </submittedName>
</protein>
<feature type="domain" description="DUF913" evidence="2">
    <location>
        <begin position="122"/>
        <end position="464"/>
    </location>
</feature>
<dbReference type="Pfam" id="PF06025">
    <property type="entry name" value="DUF913"/>
    <property type="match status" value="1"/>
</dbReference>
<feature type="compositionally biased region" description="Low complexity" evidence="1">
    <location>
        <begin position="308"/>
        <end position="360"/>
    </location>
</feature>